<sequence>MGHDLQQRALAAEQVRAAGDVEEQAIGRIERDQRREAVAPVGDVVQHLQIGCGIGVVDRELRADRARIGQRQSDRQPGPHCGLVDGMQQDRVVIFCDHNAGEIVAHGIRKGRISGRVPSPLAGEG</sequence>
<name>A0A401U1R6_CHIPU</name>
<accession>A0A401U1R6</accession>
<organism evidence="1 2">
    <name type="scientific">Chiloscyllium punctatum</name>
    <name type="common">Brownbanded bambooshark</name>
    <name type="synonym">Hemiscyllium punctatum</name>
    <dbReference type="NCBI Taxonomy" id="137246"/>
    <lineage>
        <taxon>Eukaryota</taxon>
        <taxon>Metazoa</taxon>
        <taxon>Chordata</taxon>
        <taxon>Craniata</taxon>
        <taxon>Vertebrata</taxon>
        <taxon>Chondrichthyes</taxon>
        <taxon>Elasmobranchii</taxon>
        <taxon>Galeomorphii</taxon>
        <taxon>Galeoidea</taxon>
        <taxon>Orectolobiformes</taxon>
        <taxon>Hemiscylliidae</taxon>
        <taxon>Chiloscyllium</taxon>
    </lineage>
</organism>
<evidence type="ECO:0000313" key="1">
    <source>
        <dbReference type="EMBL" id="GCC48831.1"/>
    </source>
</evidence>
<reference evidence="1 2" key="1">
    <citation type="journal article" date="2018" name="Nat. Ecol. Evol.">
        <title>Shark genomes provide insights into elasmobranch evolution and the origin of vertebrates.</title>
        <authorList>
            <person name="Hara Y"/>
            <person name="Yamaguchi K"/>
            <person name="Onimaru K"/>
            <person name="Kadota M"/>
            <person name="Koyanagi M"/>
            <person name="Keeley SD"/>
            <person name="Tatsumi K"/>
            <person name="Tanaka K"/>
            <person name="Motone F"/>
            <person name="Kageyama Y"/>
            <person name="Nozu R"/>
            <person name="Adachi N"/>
            <person name="Nishimura O"/>
            <person name="Nakagawa R"/>
            <person name="Tanegashima C"/>
            <person name="Kiyatake I"/>
            <person name="Matsumoto R"/>
            <person name="Murakumo K"/>
            <person name="Nishida K"/>
            <person name="Terakita A"/>
            <person name="Kuratani S"/>
            <person name="Sato K"/>
            <person name="Hyodo S Kuraku.S."/>
        </authorList>
    </citation>
    <scope>NUCLEOTIDE SEQUENCE [LARGE SCALE GENOMIC DNA]</scope>
</reference>
<evidence type="ECO:0000313" key="2">
    <source>
        <dbReference type="Proteomes" id="UP000287033"/>
    </source>
</evidence>
<dbReference type="Proteomes" id="UP000287033">
    <property type="component" value="Unassembled WGS sequence"/>
</dbReference>
<dbReference type="EMBL" id="BEZZ01256676">
    <property type="protein sequence ID" value="GCC48831.1"/>
    <property type="molecule type" value="Genomic_DNA"/>
</dbReference>
<keyword evidence="2" id="KW-1185">Reference proteome</keyword>
<proteinExistence type="predicted"/>
<dbReference type="AlphaFoldDB" id="A0A401U1R6"/>
<comment type="caution">
    <text evidence="1">The sequence shown here is derived from an EMBL/GenBank/DDBJ whole genome shotgun (WGS) entry which is preliminary data.</text>
</comment>
<gene>
    <name evidence="1" type="ORF">chiPu_0033187</name>
</gene>
<protein>
    <submittedName>
        <fullName evidence="1">Uncharacterized protein</fullName>
    </submittedName>
</protein>